<accession>A8P4Y2</accession>
<dbReference type="Proteomes" id="UP000001861">
    <property type="component" value="Unassembled WGS sequence"/>
</dbReference>
<evidence type="ECO:0000256" key="11">
    <source>
        <dbReference type="PIRSR" id="PIRSR601842-2"/>
    </source>
</evidence>
<dbReference type="GeneID" id="6015432"/>
<comment type="caution">
    <text evidence="13">The sequence shown here is derived from an EMBL/GenBank/DDBJ whole genome shotgun (WGS) entry which is preliminary data.</text>
</comment>
<dbReference type="InterPro" id="IPR027268">
    <property type="entry name" value="Peptidase_M4/M1_CTD_sf"/>
</dbReference>
<comment type="similarity">
    <text evidence="2 12">Belongs to the peptidase M36 family.</text>
</comment>
<dbReference type="InParanoid" id="A8P4Y2"/>
<dbReference type="GO" id="GO:0005615">
    <property type="term" value="C:extracellular space"/>
    <property type="evidence" value="ECO:0007669"/>
    <property type="project" value="InterPro"/>
</dbReference>
<organism evidence="13 14">
    <name type="scientific">Coprinopsis cinerea (strain Okayama-7 / 130 / ATCC MYA-4618 / FGSC 9003)</name>
    <name type="common">Inky cap fungus</name>
    <name type="synonym">Hormographiella aspergillata</name>
    <dbReference type="NCBI Taxonomy" id="240176"/>
    <lineage>
        <taxon>Eukaryota</taxon>
        <taxon>Fungi</taxon>
        <taxon>Dikarya</taxon>
        <taxon>Basidiomycota</taxon>
        <taxon>Agaricomycotina</taxon>
        <taxon>Agaricomycetes</taxon>
        <taxon>Agaricomycetidae</taxon>
        <taxon>Agaricales</taxon>
        <taxon>Agaricineae</taxon>
        <taxon>Psathyrellaceae</taxon>
        <taxon>Coprinopsis</taxon>
    </lineage>
</organism>
<evidence type="ECO:0000256" key="8">
    <source>
        <dbReference type="ARBA" id="ARBA00023049"/>
    </source>
</evidence>
<feature type="active site" evidence="10">
    <location>
        <position position="410"/>
    </location>
</feature>
<keyword evidence="6 12" id="KW-0378">Hydrolase</keyword>
<keyword evidence="9 12" id="KW-0865">Zymogen</keyword>
<comment type="subcellular location">
    <subcellularLocation>
        <location evidence="1 12">Secreted</location>
    </subcellularLocation>
</comment>
<dbReference type="Gene3D" id="1.10.390.10">
    <property type="entry name" value="Neutral Protease Domain 2"/>
    <property type="match status" value="1"/>
</dbReference>
<keyword evidence="14" id="KW-1185">Reference proteome</keyword>
<evidence type="ECO:0000256" key="10">
    <source>
        <dbReference type="PIRSR" id="PIRSR601842-1"/>
    </source>
</evidence>
<reference evidence="13 14" key="1">
    <citation type="journal article" date="2010" name="Proc. Natl. Acad. Sci. U.S.A.">
        <title>Insights into evolution of multicellular fungi from the assembled chromosomes of the mushroom Coprinopsis cinerea (Coprinus cinereus).</title>
        <authorList>
            <person name="Stajich J.E."/>
            <person name="Wilke S.K."/>
            <person name="Ahren D."/>
            <person name="Au C.H."/>
            <person name="Birren B.W."/>
            <person name="Borodovsky M."/>
            <person name="Burns C."/>
            <person name="Canback B."/>
            <person name="Casselton L.A."/>
            <person name="Cheng C.K."/>
            <person name="Deng J."/>
            <person name="Dietrich F.S."/>
            <person name="Fargo D.C."/>
            <person name="Farman M.L."/>
            <person name="Gathman A.C."/>
            <person name="Goldberg J."/>
            <person name="Guigo R."/>
            <person name="Hoegger P.J."/>
            <person name="Hooker J.B."/>
            <person name="Huggins A."/>
            <person name="James T.Y."/>
            <person name="Kamada T."/>
            <person name="Kilaru S."/>
            <person name="Kodira C."/>
            <person name="Kues U."/>
            <person name="Kupfer D."/>
            <person name="Kwan H.S."/>
            <person name="Lomsadze A."/>
            <person name="Li W."/>
            <person name="Lilly W.W."/>
            <person name="Ma L.J."/>
            <person name="Mackey A.J."/>
            <person name="Manning G."/>
            <person name="Martin F."/>
            <person name="Muraguchi H."/>
            <person name="Natvig D.O."/>
            <person name="Palmerini H."/>
            <person name="Ramesh M.A."/>
            <person name="Rehmeyer C.J."/>
            <person name="Roe B.A."/>
            <person name="Shenoy N."/>
            <person name="Stanke M."/>
            <person name="Ter-Hovhannisyan V."/>
            <person name="Tunlid A."/>
            <person name="Velagapudi R."/>
            <person name="Vision T.J."/>
            <person name="Zeng Q."/>
            <person name="Zolan M.E."/>
            <person name="Pukkila P.J."/>
        </authorList>
    </citation>
    <scope>NUCLEOTIDE SEQUENCE [LARGE SCALE GENOMIC DNA]</scope>
    <source>
        <strain evidence="14">Okayama-7 / 130 / ATCC MYA-4618 / FGSC 9003</strain>
    </source>
</reference>
<feature type="binding site" evidence="11">
    <location>
        <position position="238"/>
    </location>
    <ligand>
        <name>Zn(2+)</name>
        <dbReference type="ChEBI" id="CHEBI:29105"/>
        <note>catalytic</note>
    </ligand>
</feature>
<dbReference type="Pfam" id="PF02128">
    <property type="entry name" value="Peptidase_M36"/>
    <property type="match status" value="1"/>
</dbReference>
<feature type="binding site" evidence="11">
    <location>
        <position position="409"/>
    </location>
    <ligand>
        <name>Zn(2+)</name>
        <dbReference type="ChEBI" id="CHEBI:29105"/>
        <note>catalytic</note>
    </ligand>
</feature>
<evidence type="ECO:0000256" key="6">
    <source>
        <dbReference type="ARBA" id="ARBA00022801"/>
    </source>
</evidence>
<feature type="chain" id="PRO_5009366024" description="Extracellular metalloproteinase" evidence="12">
    <location>
        <begin position="24"/>
        <end position="605"/>
    </location>
</feature>
<keyword evidence="12" id="KW-0732">Signal</keyword>
<keyword evidence="3 12" id="KW-0964">Secreted</keyword>
<dbReference type="AlphaFoldDB" id="A8P4Y2"/>
<feature type="binding site" evidence="11">
    <location>
        <position position="413"/>
    </location>
    <ligand>
        <name>Zn(2+)</name>
        <dbReference type="ChEBI" id="CHEBI:29105"/>
        <note>catalytic</note>
    </ligand>
</feature>
<evidence type="ECO:0000256" key="1">
    <source>
        <dbReference type="ARBA" id="ARBA00004613"/>
    </source>
</evidence>
<dbReference type="Gene3D" id="3.10.170.10">
    <property type="match status" value="1"/>
</dbReference>
<evidence type="ECO:0000256" key="12">
    <source>
        <dbReference type="RuleBase" id="RU364017"/>
    </source>
</evidence>
<gene>
    <name evidence="13" type="ORF">CC1G_09214</name>
</gene>
<comment type="cofactor">
    <cofactor evidence="11">
        <name>Zn(2+)</name>
        <dbReference type="ChEBI" id="CHEBI:29105"/>
    </cofactor>
    <text evidence="11">Binds 1 zinc ion per subunit.</text>
</comment>
<dbReference type="VEuPathDB" id="FungiDB:CC1G_09214"/>
<feature type="signal peptide" evidence="12">
    <location>
        <begin position="1"/>
        <end position="23"/>
    </location>
</feature>
<evidence type="ECO:0000313" key="14">
    <source>
        <dbReference type="Proteomes" id="UP000001861"/>
    </source>
</evidence>
<dbReference type="RefSeq" id="XP_001838837.2">
    <property type="nucleotide sequence ID" value="XM_001838785.2"/>
</dbReference>
<name>A8P4Y2_COPC7</name>
<dbReference type="eggNOG" id="ENOG502SIXN">
    <property type="taxonomic scope" value="Eukaryota"/>
</dbReference>
<sequence>MMLNLKFSTLLTTLLLSTQVALSLPQFQLNGERNSNYHTHHVARGKRVEAYTPSSQFKTFGTDGASLPQFDSGVSAFAAPEWKDTVLLFASDYMKVNASEIQWKSGYTQGDKGYAWVAQMHGAWWQNGIPVSNAVANFAFNEGKITSFGSSFVDFTSTQVPDPNPTVAWKDILPGIEETLDAKYNNSNVTLEYFVRPDKTVVLAHVLQLQNEDTGAWYEVFVDAHSGDLVSMNDFVAHDTYRAVPITKSAFDGSTEIFVDPQTDASPLGWHSWSDVDFSDSTTGNNVVAGSTAFGVVNGQGRPLKFLTAYNPDLPISDPANVEAATVNAFHAFNVLHDVTYRYGFTEEARNFQESNFGKGGEGGDPVVVVVHARDELRGGGSIRVLPDGQSPVCELTGPAAMNNDVIIHEFAHGVTNRLVGGGSVRCLHWFSQTTSETRDFVIGAGVAGPGGVRSGIPYTTDQKRNVMSYRMLNGLSSVHNIGLVWGSMLHDVYATLVEEFNYSLDSLTNPDGPGGNTVFMRLFIDSLQLLPCNPTFIQARDAWIQADNNRYNSKHSCTLWRGFAARGLGLFVNDAQGIYKASYEVPPPCRHHYLFFNIERRVSA</sequence>
<evidence type="ECO:0000313" key="13">
    <source>
        <dbReference type="EMBL" id="EAU82952.2"/>
    </source>
</evidence>
<dbReference type="OrthoDB" id="3227768at2759"/>
<keyword evidence="8 12" id="KW-0482">Metalloprotease</keyword>
<proteinExistence type="inferred from homology"/>
<keyword evidence="5 11" id="KW-0479">Metal-binding</keyword>
<dbReference type="KEGG" id="cci:CC1G_09214"/>
<keyword evidence="7 11" id="KW-0862">Zinc</keyword>
<evidence type="ECO:0000256" key="5">
    <source>
        <dbReference type="ARBA" id="ARBA00022723"/>
    </source>
</evidence>
<dbReference type="PANTHER" id="PTHR33478:SF1">
    <property type="entry name" value="EXTRACELLULAR METALLOPROTEINASE MEP"/>
    <property type="match status" value="1"/>
</dbReference>
<protein>
    <recommendedName>
        <fullName evidence="12">Extracellular metalloproteinase</fullName>
        <ecNumber evidence="12">3.4.24.-</ecNumber>
    </recommendedName>
    <alternativeName>
        <fullName evidence="12">Fungalysin</fullName>
    </alternativeName>
</protein>
<dbReference type="InterPro" id="IPR050371">
    <property type="entry name" value="Fungal_virulence_M36"/>
</dbReference>
<evidence type="ECO:0000256" key="9">
    <source>
        <dbReference type="ARBA" id="ARBA00023145"/>
    </source>
</evidence>
<dbReference type="SUPFAM" id="SSF55486">
    <property type="entry name" value="Metalloproteases ('zincins'), catalytic domain"/>
    <property type="match status" value="1"/>
</dbReference>
<dbReference type="HOGENOM" id="CLU_012703_4_2_1"/>
<evidence type="ECO:0000256" key="3">
    <source>
        <dbReference type="ARBA" id="ARBA00022525"/>
    </source>
</evidence>
<dbReference type="GO" id="GO:0006508">
    <property type="term" value="P:proteolysis"/>
    <property type="evidence" value="ECO:0007669"/>
    <property type="project" value="UniProtKB-KW"/>
</dbReference>
<keyword evidence="4 12" id="KW-0645">Protease</keyword>
<dbReference type="CDD" id="cd09596">
    <property type="entry name" value="M36"/>
    <property type="match status" value="1"/>
</dbReference>
<dbReference type="EMBL" id="AACS02000011">
    <property type="protein sequence ID" value="EAU82952.2"/>
    <property type="molecule type" value="Genomic_DNA"/>
</dbReference>
<dbReference type="GO" id="GO:0004222">
    <property type="term" value="F:metalloendopeptidase activity"/>
    <property type="evidence" value="ECO:0007669"/>
    <property type="project" value="InterPro"/>
</dbReference>
<evidence type="ECO:0000256" key="4">
    <source>
        <dbReference type="ARBA" id="ARBA00022670"/>
    </source>
</evidence>
<evidence type="ECO:0000256" key="2">
    <source>
        <dbReference type="ARBA" id="ARBA00006006"/>
    </source>
</evidence>
<dbReference type="GO" id="GO:0008270">
    <property type="term" value="F:zinc ion binding"/>
    <property type="evidence" value="ECO:0007669"/>
    <property type="project" value="InterPro"/>
</dbReference>
<dbReference type="EC" id="3.4.24.-" evidence="12"/>
<dbReference type="PANTHER" id="PTHR33478">
    <property type="entry name" value="EXTRACELLULAR METALLOPROTEINASE MEP"/>
    <property type="match status" value="1"/>
</dbReference>
<dbReference type="InterPro" id="IPR001842">
    <property type="entry name" value="Peptidase_M36"/>
</dbReference>
<evidence type="ECO:0000256" key="7">
    <source>
        <dbReference type="ARBA" id="ARBA00022833"/>
    </source>
</evidence>